<feature type="region of interest" description="Disordered" evidence="3">
    <location>
        <begin position="106"/>
        <end position="127"/>
    </location>
</feature>
<organism evidence="4 5">
    <name type="scientific">Moorella mulderi DSM 14980</name>
    <dbReference type="NCBI Taxonomy" id="1122241"/>
    <lineage>
        <taxon>Bacteria</taxon>
        <taxon>Bacillati</taxon>
        <taxon>Bacillota</taxon>
        <taxon>Clostridia</taxon>
        <taxon>Neomoorellales</taxon>
        <taxon>Neomoorellaceae</taxon>
        <taxon>Neomoorella</taxon>
    </lineage>
</organism>
<accession>A0A151AY10</accession>
<feature type="compositionally biased region" description="Basic and acidic residues" evidence="3">
    <location>
        <begin position="111"/>
        <end position="125"/>
    </location>
</feature>
<evidence type="ECO:0000256" key="3">
    <source>
        <dbReference type="SAM" id="MobiDB-lite"/>
    </source>
</evidence>
<proteinExistence type="predicted"/>
<dbReference type="Proteomes" id="UP000075670">
    <property type="component" value="Unassembled WGS sequence"/>
</dbReference>
<evidence type="ECO:0000256" key="1">
    <source>
        <dbReference type="ARBA" id="ARBA00023118"/>
    </source>
</evidence>
<evidence type="ECO:0000256" key="2">
    <source>
        <dbReference type="ARBA" id="ARBA00025626"/>
    </source>
</evidence>
<keyword evidence="1" id="KW-0051">Antiviral defense</keyword>
<evidence type="ECO:0000313" key="4">
    <source>
        <dbReference type="EMBL" id="KYH32287.1"/>
    </source>
</evidence>
<dbReference type="InterPro" id="IPR013414">
    <property type="entry name" value="Cas7/Cst2/DevR_sub_I-B/Tneap"/>
</dbReference>
<evidence type="ECO:0000313" key="5">
    <source>
        <dbReference type="Proteomes" id="UP000075670"/>
    </source>
</evidence>
<dbReference type="AlphaFoldDB" id="A0A151AY10"/>
<gene>
    <name evidence="4" type="primary">devR</name>
    <name evidence="4" type="ORF">MOMUL_15080</name>
</gene>
<comment type="caution">
    <text evidence="4">The sequence shown here is derived from an EMBL/GenBank/DDBJ whole genome shotgun (WGS) entry which is preliminary data.</text>
</comment>
<sequence length="379" mass="42910">MMEVKGITATVIFESSAVNRDEKLGGNITSIKKLSRYDGTYSFMSRAFIRHHMFATFMKLYGWEEAPVTYSQGKQEVLQFKFPDANIISYAEMDFFGFMNTMSSNKRNKRNTKENSNEEGKEKEGSSIVRKAPLGITKAISLEPWQADMAFYANHDLVRRANAQGDNANPNPFQKEEHYSYYRLSFTLDLCRLGYQDIYVAGGDGLTAFKNWLKKYPEASAGELVELRSLRSFPENIKWHYIPNTDNKPRGFVGISDNGNNSRIIFVVSKGEFRERLRQFLTVVKNGLVIHSSTEDYGMVPVFIVLGTLKVPVPVFNSDVRLKNGKVEAGPLNRALGNDYLLEAWYESSLPFDGNLVCGEGARSFKPWAGVDRVLEAIN</sequence>
<name>A0A151AY10_9FIRM</name>
<keyword evidence="5" id="KW-1185">Reference proteome</keyword>
<protein>
    <submittedName>
        <fullName evidence="4">CRISPR-associated protein Cas7/Cst2/DevR</fullName>
    </submittedName>
</protein>
<dbReference type="GO" id="GO:0051607">
    <property type="term" value="P:defense response to virus"/>
    <property type="evidence" value="ECO:0007669"/>
    <property type="project" value="UniProtKB-KW"/>
</dbReference>
<dbReference type="InterPro" id="IPR010154">
    <property type="entry name" value="CRISPR-assoc_Cas7/Cst2/DevR"/>
</dbReference>
<comment type="function">
    <text evidence="2">CRISPR (clustered regularly interspaced short palindromic repeat) is an adaptive immune system that provides protection against mobile genetic elements (viruses, transposable elements and conjugative plasmids). CRISPR clusters contain spacers, sequences complementary to antecedent mobile elements, and target invading nucleic acids. CRISPR clusters are transcribed and processed into CRISPR RNA (crRNA).</text>
</comment>
<dbReference type="NCBIfam" id="TIGR01875">
    <property type="entry name" value="cas_MJ0381"/>
    <property type="match status" value="1"/>
</dbReference>
<dbReference type="NCBIfam" id="TIGR02585">
    <property type="entry name" value="cas_Cst2_DevR"/>
    <property type="match status" value="1"/>
</dbReference>
<dbReference type="EMBL" id="LTBC01000004">
    <property type="protein sequence ID" value="KYH32287.1"/>
    <property type="molecule type" value="Genomic_DNA"/>
</dbReference>
<dbReference type="Pfam" id="PF01905">
    <property type="entry name" value="DevR"/>
    <property type="match status" value="1"/>
</dbReference>
<dbReference type="PATRIC" id="fig|1122241.3.peg.1588"/>
<reference evidence="4 5" key="1">
    <citation type="submission" date="2016-02" db="EMBL/GenBank/DDBJ databases">
        <title>Genome sequence of Moorella mulderi DSM 14980.</title>
        <authorList>
            <person name="Poehlein A."/>
            <person name="Daniel R."/>
        </authorList>
    </citation>
    <scope>NUCLEOTIDE SEQUENCE [LARGE SCALE GENOMIC DNA]</scope>
    <source>
        <strain evidence="4 5">DSM 14980</strain>
    </source>
</reference>